<dbReference type="PANTHER" id="PTHR32303">
    <property type="entry name" value="QUINOPROTEIN ALCOHOL DEHYDROGENASE (CYTOCHROME C)"/>
    <property type="match status" value="1"/>
</dbReference>
<evidence type="ECO:0000256" key="8">
    <source>
        <dbReference type="PIRSR" id="PIRSR617512-4"/>
    </source>
</evidence>
<feature type="binding site" evidence="7">
    <location>
        <position position="191"/>
    </location>
    <ligand>
        <name>Ca(2+)</name>
        <dbReference type="ChEBI" id="CHEBI:29108"/>
    </ligand>
</feature>
<comment type="cofactor">
    <cofactor evidence="6">
        <name>pyrroloquinoline quinone</name>
        <dbReference type="ChEBI" id="CHEBI:58442"/>
    </cofactor>
    <text evidence="6">Binds 1 PQQ group per subunit.</text>
</comment>
<dbReference type="RefSeq" id="WP_079565193.1">
    <property type="nucleotide sequence ID" value="NZ_LT670818.1"/>
</dbReference>
<sequence length="558" mass="60687">MKRSIGLAAGLVILTSLGASAQTTDQLVKGATDTSNVLNYGMGYNLQRFSPLTQINKDNAKNLVPVWNYSFADDRSEESQPLVYQGVLYVTTHAATMAVDAKTGKQIWKTKVEYPPETPRIVCCGIINRGAAIYEGKIFRTTLDANVVALDAKTGKEVWRQKAADIKEGYSMTVAPLVADGVVLTGISGAEFGTRGFIDGWDPETGKHLWRTHTVPTPDEPGGDTWKGDTWKLGGGSTWITGSYDPELNTVYWGIGNPGPFNAAVRPGDNLYTCAVLALEPRTGKIKWHYQFSPNNPFDYDSVAEMVLADLNVEGKQTKVLMDANRNGFFYVLDRTNGKLLAANPYVKVNWASGIDMKTGRPIETDIIRDARDGKKVVVYPSILGGKNWEPMSFNPQTGLAYANTLSIGGHYKTEPATYKAGEWYLGMDLTDLWEWPEGDAPRGHLKAIDPLSGKTKWEAPSAIPRFSGVLSTAGGVVFSGQLTGEFEAFDADSGKKLWQFQTGSGIEGQPVTWQQDGVQYVAVNSGYGGVYSLFAGDERLANVPAGGSLWVFAVKAQ</sequence>
<dbReference type="PANTHER" id="PTHR32303:SF20">
    <property type="entry name" value="QUINOPROTEIN ETHANOL DEHYDROGENASE"/>
    <property type="match status" value="1"/>
</dbReference>
<dbReference type="GO" id="GO:0016020">
    <property type="term" value="C:membrane"/>
    <property type="evidence" value="ECO:0007669"/>
    <property type="project" value="InterPro"/>
</dbReference>
<dbReference type="CDD" id="cd10277">
    <property type="entry name" value="PQQ_ADH_I"/>
    <property type="match status" value="1"/>
</dbReference>
<name>A0A1M5I2Q1_9BRAD</name>
<dbReference type="Proteomes" id="UP000190675">
    <property type="component" value="Chromosome I"/>
</dbReference>
<comment type="similarity">
    <text evidence="1">Belongs to the bacterial PQQ dehydrogenase family.</text>
</comment>
<dbReference type="OrthoDB" id="9794322at2"/>
<feature type="chain" id="PRO_5012296443" evidence="9">
    <location>
        <begin position="22"/>
        <end position="558"/>
    </location>
</feature>
<feature type="binding site" evidence="6">
    <location>
        <begin position="388"/>
        <end position="389"/>
    </location>
    <ligand>
        <name>pyrroloquinoline quinone</name>
        <dbReference type="ChEBI" id="CHEBI:58442"/>
    </ligand>
</feature>
<evidence type="ECO:0000256" key="4">
    <source>
        <dbReference type="ARBA" id="ARBA00023002"/>
    </source>
</evidence>
<dbReference type="NCBIfam" id="TIGR03075">
    <property type="entry name" value="PQQ_enz_alc_DH"/>
    <property type="match status" value="1"/>
</dbReference>
<dbReference type="SMART" id="SM00564">
    <property type="entry name" value="PQQ"/>
    <property type="match status" value="6"/>
</dbReference>
<feature type="active site" description="Proton acceptor" evidence="5">
    <location>
        <position position="299"/>
    </location>
</feature>
<comment type="cofactor">
    <cofactor evidence="7">
        <name>Ca(2+)</name>
        <dbReference type="ChEBI" id="CHEBI:29108"/>
    </cofactor>
    <text evidence="7">Binds 1 Ca(2+) ion per subunit.</text>
</comment>
<feature type="domain" description="Pyrrolo-quinoline quinone repeat" evidence="10">
    <location>
        <begin position="40"/>
        <end position="341"/>
    </location>
</feature>
<dbReference type="GO" id="GO:0005509">
    <property type="term" value="F:calcium ion binding"/>
    <property type="evidence" value="ECO:0007669"/>
    <property type="project" value="InterPro"/>
</dbReference>
<dbReference type="InterPro" id="IPR034119">
    <property type="entry name" value="ADHI"/>
</dbReference>
<evidence type="ECO:0000256" key="5">
    <source>
        <dbReference type="PIRSR" id="PIRSR617512-1"/>
    </source>
</evidence>
<proteinExistence type="inferred from homology"/>
<dbReference type="InterPro" id="IPR018391">
    <property type="entry name" value="PQQ_b-propeller_rpt"/>
</dbReference>
<gene>
    <name evidence="11" type="ORF">SAMN05444169_1233</name>
</gene>
<dbReference type="Gene3D" id="2.140.10.10">
    <property type="entry name" value="Quinoprotein alcohol dehydrogenase-like superfamily"/>
    <property type="match status" value="1"/>
</dbReference>
<feature type="binding site" evidence="6">
    <location>
        <position position="129"/>
    </location>
    <ligand>
        <name>pyrroloquinoline quinone</name>
        <dbReference type="ChEBI" id="CHEBI:58442"/>
    </ligand>
</feature>
<protein>
    <submittedName>
        <fullName evidence="11">Alcohol dehydrogenase (Cytochrome c)</fullName>
    </submittedName>
</protein>
<keyword evidence="4" id="KW-0560">Oxidoreductase</keyword>
<dbReference type="SUPFAM" id="SSF50998">
    <property type="entry name" value="Quinoprotein alcohol dehydrogenase-like"/>
    <property type="match status" value="1"/>
</dbReference>
<dbReference type="InterPro" id="IPR011047">
    <property type="entry name" value="Quinoprotein_ADH-like_sf"/>
</dbReference>
<evidence type="ECO:0000256" key="3">
    <source>
        <dbReference type="ARBA" id="ARBA00022891"/>
    </source>
</evidence>
<feature type="binding site" evidence="7">
    <location>
        <position position="299"/>
    </location>
    <ligand>
        <name>Ca(2+)</name>
        <dbReference type="ChEBI" id="CHEBI:29108"/>
    </ligand>
</feature>
<accession>A0A1M5I2Q1</accession>
<evidence type="ECO:0000256" key="7">
    <source>
        <dbReference type="PIRSR" id="PIRSR617512-3"/>
    </source>
</evidence>
<feature type="signal peptide" evidence="9">
    <location>
        <begin position="1"/>
        <end position="21"/>
    </location>
</feature>
<feature type="disulfide bond" evidence="8">
    <location>
        <begin position="123"/>
        <end position="124"/>
    </location>
</feature>
<feature type="binding site" evidence="6">
    <location>
        <position position="173"/>
    </location>
    <ligand>
        <name>pyrroloquinoline quinone</name>
        <dbReference type="ChEBI" id="CHEBI:58442"/>
    </ligand>
</feature>
<evidence type="ECO:0000313" key="11">
    <source>
        <dbReference type="EMBL" id="SHG22437.1"/>
    </source>
</evidence>
<keyword evidence="3 6" id="KW-0634">PQQ</keyword>
<keyword evidence="8" id="KW-1015">Disulfide bond</keyword>
<evidence type="ECO:0000256" key="9">
    <source>
        <dbReference type="SAM" id="SignalP"/>
    </source>
</evidence>
<feature type="binding site" evidence="6">
    <location>
        <position position="78"/>
    </location>
    <ligand>
        <name>pyrroloquinoline quinone</name>
        <dbReference type="ChEBI" id="CHEBI:58442"/>
    </ligand>
</feature>
<organism evidence="11 12">
    <name type="scientific">Bradyrhizobium erythrophlei</name>
    <dbReference type="NCBI Taxonomy" id="1437360"/>
    <lineage>
        <taxon>Bacteria</taxon>
        <taxon>Pseudomonadati</taxon>
        <taxon>Pseudomonadota</taxon>
        <taxon>Alphaproteobacteria</taxon>
        <taxon>Hyphomicrobiales</taxon>
        <taxon>Nitrobacteraceae</taxon>
        <taxon>Bradyrhizobium</taxon>
    </lineage>
</organism>
<dbReference type="InterPro" id="IPR017512">
    <property type="entry name" value="PQQ_MeOH/EtOH_DH"/>
</dbReference>
<dbReference type="Pfam" id="PF01011">
    <property type="entry name" value="PQQ"/>
    <property type="match status" value="2"/>
</dbReference>
<dbReference type="EMBL" id="LT670818">
    <property type="protein sequence ID" value="SHG22437.1"/>
    <property type="molecule type" value="Genomic_DNA"/>
</dbReference>
<evidence type="ECO:0000256" key="1">
    <source>
        <dbReference type="ARBA" id="ARBA00008156"/>
    </source>
</evidence>
<feature type="domain" description="Pyrrolo-quinoline quinone repeat" evidence="10">
    <location>
        <begin position="375"/>
        <end position="522"/>
    </location>
</feature>
<evidence type="ECO:0000313" key="12">
    <source>
        <dbReference type="Proteomes" id="UP000190675"/>
    </source>
</evidence>
<feature type="binding site" evidence="6">
    <location>
        <position position="531"/>
    </location>
    <ligand>
        <name>pyrroloquinoline quinone</name>
        <dbReference type="ChEBI" id="CHEBI:58442"/>
    </ligand>
</feature>
<dbReference type="AlphaFoldDB" id="A0A1M5I2Q1"/>
<reference evidence="11 12" key="1">
    <citation type="submission" date="2016-11" db="EMBL/GenBank/DDBJ databases">
        <authorList>
            <person name="Jaros S."/>
            <person name="Januszkiewicz K."/>
            <person name="Wedrychowicz H."/>
        </authorList>
    </citation>
    <scope>NUCLEOTIDE SEQUENCE [LARGE SCALE GENOMIC DNA]</scope>
    <source>
        <strain evidence="11 12">GAS242</strain>
    </source>
</reference>
<feature type="binding site" evidence="7">
    <location>
        <position position="257"/>
    </location>
    <ligand>
        <name>Ca(2+)</name>
        <dbReference type="ChEBI" id="CHEBI:29108"/>
    </ligand>
</feature>
<feature type="binding site" evidence="6">
    <location>
        <begin position="189"/>
        <end position="190"/>
    </location>
    <ligand>
        <name>pyrroloquinoline quinone</name>
        <dbReference type="ChEBI" id="CHEBI:58442"/>
    </ligand>
</feature>
<evidence type="ECO:0000256" key="6">
    <source>
        <dbReference type="PIRSR" id="PIRSR617512-2"/>
    </source>
</evidence>
<keyword evidence="2 7" id="KW-0479">Metal-binding</keyword>
<evidence type="ECO:0000259" key="10">
    <source>
        <dbReference type="Pfam" id="PF01011"/>
    </source>
</evidence>
<evidence type="ECO:0000256" key="2">
    <source>
        <dbReference type="ARBA" id="ARBA00022723"/>
    </source>
</evidence>
<keyword evidence="9" id="KW-0732">Signal</keyword>
<keyword evidence="7" id="KW-0106">Calcium</keyword>
<dbReference type="InterPro" id="IPR002372">
    <property type="entry name" value="PQQ_rpt_dom"/>
</dbReference>
<dbReference type="GO" id="GO:0016614">
    <property type="term" value="F:oxidoreductase activity, acting on CH-OH group of donors"/>
    <property type="evidence" value="ECO:0007669"/>
    <property type="project" value="InterPro"/>
</dbReference>